<evidence type="ECO:0000256" key="9">
    <source>
        <dbReference type="ARBA" id="ARBA00038592"/>
    </source>
</evidence>
<evidence type="ECO:0000256" key="1">
    <source>
        <dbReference type="ARBA" id="ARBA00022722"/>
    </source>
</evidence>
<dbReference type="NCBIfam" id="TIGR00287">
    <property type="entry name" value="cas1"/>
    <property type="match status" value="1"/>
</dbReference>
<feature type="binding site" evidence="10">
    <location>
        <position position="249"/>
    </location>
    <ligand>
        <name>Mn(2+)</name>
        <dbReference type="ChEBI" id="CHEBI:29035"/>
    </ligand>
</feature>
<dbReference type="EC" id="3.1.-.-" evidence="10"/>
<dbReference type="NCBIfam" id="TIGR03640">
    <property type="entry name" value="cas1_DVULG"/>
    <property type="match status" value="1"/>
</dbReference>
<dbReference type="Proteomes" id="UP000242610">
    <property type="component" value="Unassembled WGS sequence"/>
</dbReference>
<keyword evidence="12" id="KW-1185">Reference proteome</keyword>
<comment type="similarity">
    <text evidence="10">Belongs to the CRISPR-associated endonuclease Cas1 family.</text>
</comment>
<comment type="subunit">
    <text evidence="9 10">Homodimer, forms a heterotetramer with a Cas2 homodimer.</text>
</comment>
<dbReference type="EMBL" id="FMBL01000002">
    <property type="protein sequence ID" value="SCC79651.1"/>
    <property type="molecule type" value="Genomic_DNA"/>
</dbReference>
<dbReference type="RefSeq" id="WP_091847661.1">
    <property type="nucleotide sequence ID" value="NZ_FMBL01000002.1"/>
</dbReference>
<dbReference type="OrthoDB" id="1550386at2"/>
<comment type="function">
    <text evidence="10">CRISPR (clustered regularly interspaced short palindromic repeat), is an adaptive immune system that provides protection against mobile genetic elements (viruses, transposable elements and conjugative plasmids). CRISPR clusters contain spacers, sequences complementary to antecedent mobile elements, and target invading nucleic acids. CRISPR clusters are transcribed and processed into CRISPR RNA (crRNA). Acts as a dsDNA endonuclease. Involved in the integration of spacer DNA into the CRISPR cassette.</text>
</comment>
<dbReference type="Gene3D" id="1.20.120.920">
    <property type="entry name" value="CRISPR-associated endonuclease Cas1, C-terminal domain"/>
    <property type="match status" value="1"/>
</dbReference>
<name>A0A1C4H4D9_9BIFI</name>
<evidence type="ECO:0000256" key="4">
    <source>
        <dbReference type="ARBA" id="ARBA00022801"/>
    </source>
</evidence>
<dbReference type="InterPro" id="IPR050646">
    <property type="entry name" value="Cas1"/>
</dbReference>
<keyword evidence="7 10" id="KW-0238">DNA-binding</keyword>
<gene>
    <name evidence="10" type="primary">cas1</name>
    <name evidence="11" type="ORF">GA0061077_0763</name>
</gene>
<evidence type="ECO:0000256" key="5">
    <source>
        <dbReference type="ARBA" id="ARBA00022842"/>
    </source>
</evidence>
<dbReference type="Gene3D" id="3.100.10.20">
    <property type="entry name" value="CRISPR-associated endonuclease Cas1, N-terminal domain"/>
    <property type="match status" value="1"/>
</dbReference>
<keyword evidence="3 10" id="KW-0255">Endonuclease</keyword>
<dbReference type="Pfam" id="PF01867">
    <property type="entry name" value="Cas_Cas1"/>
    <property type="match status" value="1"/>
</dbReference>
<dbReference type="PANTHER" id="PTHR34353:SF2">
    <property type="entry name" value="CRISPR-ASSOCIATED ENDONUCLEASE CAS1 1"/>
    <property type="match status" value="1"/>
</dbReference>
<evidence type="ECO:0000313" key="11">
    <source>
        <dbReference type="EMBL" id="SCC79651.1"/>
    </source>
</evidence>
<dbReference type="InterPro" id="IPR002729">
    <property type="entry name" value="CRISPR-assoc_Cas1"/>
</dbReference>
<dbReference type="STRING" id="1505727.GA0061077_0763"/>
<dbReference type="InterPro" id="IPR019856">
    <property type="entry name" value="CRISPR-assoc_Cas1_DVULG"/>
</dbReference>
<dbReference type="PANTHER" id="PTHR34353">
    <property type="entry name" value="CRISPR-ASSOCIATED ENDONUCLEASE CAS1 1"/>
    <property type="match status" value="1"/>
</dbReference>
<dbReference type="AlphaFoldDB" id="A0A1C4H4D9"/>
<reference evidence="12" key="1">
    <citation type="submission" date="2016-08" db="EMBL/GenBank/DDBJ databases">
        <authorList>
            <person name="Varghese N."/>
            <person name="Submissions Spin"/>
        </authorList>
    </citation>
    <scope>NUCLEOTIDE SEQUENCE [LARGE SCALE GENOMIC DNA]</scope>
    <source>
        <strain evidence="12">R-52791</strain>
    </source>
</reference>
<accession>A0A1C4H4D9</accession>
<dbReference type="GO" id="GO:0046872">
    <property type="term" value="F:metal ion binding"/>
    <property type="evidence" value="ECO:0007669"/>
    <property type="project" value="UniProtKB-UniRule"/>
</dbReference>
<keyword evidence="2 10" id="KW-0479">Metal-binding</keyword>
<evidence type="ECO:0000256" key="10">
    <source>
        <dbReference type="HAMAP-Rule" id="MF_01470"/>
    </source>
</evidence>
<dbReference type="InterPro" id="IPR042211">
    <property type="entry name" value="CRISPR-assoc_Cas1_N"/>
</dbReference>
<keyword evidence="5 10" id="KW-0460">Magnesium</keyword>
<keyword evidence="6 10" id="KW-0051">Antiviral defense</keyword>
<dbReference type="HAMAP" id="MF_01470">
    <property type="entry name" value="Cas1"/>
    <property type="match status" value="1"/>
</dbReference>
<dbReference type="GO" id="GO:0016787">
    <property type="term" value="F:hydrolase activity"/>
    <property type="evidence" value="ECO:0007669"/>
    <property type="project" value="UniProtKB-KW"/>
</dbReference>
<dbReference type="CDD" id="cd09721">
    <property type="entry name" value="Cas1_I-C"/>
    <property type="match status" value="1"/>
</dbReference>
<keyword evidence="4 10" id="KW-0378">Hydrolase</keyword>
<keyword evidence="8 10" id="KW-0464">Manganese</keyword>
<sequence length="343" mass="39063">MRRLLNTLFVLTEEAYLSLKNENVVVQIGDKKLAAVPLRSIEQILCFSYKGASPALMGKCAEFDVNLSFYSPNGRYYCSIFGEKNRNVLLRREQFRIADNEAQSLPIAKSFILGKVFNCRWVLERTKRDHALRVNVERIAQQSALLHSALAEMGGCSNIDELRGLEGNAAKNYFLAFDDLVLRSKDDFYFEARSRRPPLDRLNALLSFVYTLLTHDCTAALQGVGLDPYVGFMHTDRPGRVSLALDLMEELRPVLADRFALSLINTGVIKPVDFEEQENGAVFLNEKGRKVVLSAWQKRKTEELTHPFLKEKMPWGLVPYIQALLLVRTLRGDLDAYPPLMWK</sequence>
<evidence type="ECO:0000256" key="3">
    <source>
        <dbReference type="ARBA" id="ARBA00022759"/>
    </source>
</evidence>
<comment type="cofactor">
    <cofactor evidence="10">
        <name>Mg(2+)</name>
        <dbReference type="ChEBI" id="CHEBI:18420"/>
    </cofactor>
    <cofactor evidence="10">
        <name>Mn(2+)</name>
        <dbReference type="ChEBI" id="CHEBI:29035"/>
    </cofactor>
</comment>
<dbReference type="GO" id="GO:0051607">
    <property type="term" value="P:defense response to virus"/>
    <property type="evidence" value="ECO:0007669"/>
    <property type="project" value="UniProtKB-UniRule"/>
</dbReference>
<feature type="binding site" evidence="10">
    <location>
        <position position="234"/>
    </location>
    <ligand>
        <name>Mn(2+)</name>
        <dbReference type="ChEBI" id="CHEBI:29035"/>
    </ligand>
</feature>
<dbReference type="GO" id="GO:0004520">
    <property type="term" value="F:DNA endonuclease activity"/>
    <property type="evidence" value="ECO:0007669"/>
    <property type="project" value="InterPro"/>
</dbReference>
<evidence type="ECO:0000256" key="8">
    <source>
        <dbReference type="ARBA" id="ARBA00023211"/>
    </source>
</evidence>
<dbReference type="GO" id="GO:0003677">
    <property type="term" value="F:DNA binding"/>
    <property type="evidence" value="ECO:0007669"/>
    <property type="project" value="UniProtKB-KW"/>
</dbReference>
<feature type="binding site" evidence="10">
    <location>
        <position position="166"/>
    </location>
    <ligand>
        <name>Mn(2+)</name>
        <dbReference type="ChEBI" id="CHEBI:29035"/>
    </ligand>
</feature>
<dbReference type="GO" id="GO:0043571">
    <property type="term" value="P:maintenance of CRISPR repeat elements"/>
    <property type="evidence" value="ECO:0007669"/>
    <property type="project" value="UniProtKB-UniRule"/>
</dbReference>
<evidence type="ECO:0000313" key="12">
    <source>
        <dbReference type="Proteomes" id="UP000242610"/>
    </source>
</evidence>
<evidence type="ECO:0000256" key="6">
    <source>
        <dbReference type="ARBA" id="ARBA00023118"/>
    </source>
</evidence>
<evidence type="ECO:0000256" key="7">
    <source>
        <dbReference type="ARBA" id="ARBA00023125"/>
    </source>
</evidence>
<keyword evidence="1 10" id="KW-0540">Nuclease</keyword>
<evidence type="ECO:0000256" key="2">
    <source>
        <dbReference type="ARBA" id="ARBA00022723"/>
    </source>
</evidence>
<dbReference type="InterPro" id="IPR042206">
    <property type="entry name" value="CRISPR-assoc_Cas1_C"/>
</dbReference>
<organism evidence="11 12">
    <name type="scientific">Bifidobacterium commune</name>
    <dbReference type="NCBI Taxonomy" id="1505727"/>
    <lineage>
        <taxon>Bacteria</taxon>
        <taxon>Bacillati</taxon>
        <taxon>Actinomycetota</taxon>
        <taxon>Actinomycetes</taxon>
        <taxon>Bifidobacteriales</taxon>
        <taxon>Bifidobacteriaceae</taxon>
        <taxon>Bifidobacterium</taxon>
    </lineage>
</organism>
<proteinExistence type="inferred from homology"/>
<protein>
    <recommendedName>
        <fullName evidence="10">CRISPR-associated endonuclease Cas1</fullName>
        <ecNumber evidence="10">3.1.-.-</ecNumber>
    </recommendedName>
</protein>